<evidence type="ECO:0000313" key="3">
    <source>
        <dbReference type="Proteomes" id="UP000521943"/>
    </source>
</evidence>
<feature type="compositionally biased region" description="Basic and acidic residues" evidence="1">
    <location>
        <begin position="30"/>
        <end position="39"/>
    </location>
</feature>
<dbReference type="EMBL" id="JACGCI010000076">
    <property type="protein sequence ID" value="KAF6747991.1"/>
    <property type="molecule type" value="Genomic_DNA"/>
</dbReference>
<feature type="non-terminal residue" evidence="2">
    <location>
        <position position="86"/>
    </location>
</feature>
<dbReference type="AlphaFoldDB" id="A0A8H6HLP0"/>
<sequence length="86" mass="9731">RSFTPDSLRSASPTPSTHKRRKSSTCYTDSTEHRPKKGDVGYITRPENAFILFRRKCCEDRQAAAEEAATMVDGPQKKQREADLSK</sequence>
<proteinExistence type="predicted"/>
<name>A0A8H6HLP0_9AGAR</name>
<feature type="region of interest" description="Disordered" evidence="1">
    <location>
        <begin position="65"/>
        <end position="86"/>
    </location>
</feature>
<gene>
    <name evidence="2" type="ORF">DFP72DRAFT_758297</name>
</gene>
<dbReference type="InterPro" id="IPR036910">
    <property type="entry name" value="HMG_box_dom_sf"/>
</dbReference>
<protein>
    <submittedName>
        <fullName evidence="2">Uncharacterized protein</fullName>
    </submittedName>
</protein>
<feature type="region of interest" description="Disordered" evidence="1">
    <location>
        <begin position="1"/>
        <end position="41"/>
    </location>
</feature>
<keyword evidence="3" id="KW-1185">Reference proteome</keyword>
<comment type="caution">
    <text evidence="2">The sequence shown here is derived from an EMBL/GenBank/DDBJ whole genome shotgun (WGS) entry which is preliminary data.</text>
</comment>
<accession>A0A8H6HLP0</accession>
<reference evidence="2 3" key="1">
    <citation type="submission" date="2020-07" db="EMBL/GenBank/DDBJ databases">
        <title>Comparative genomics of pyrophilous fungi reveals a link between fire events and developmental genes.</title>
        <authorList>
            <consortium name="DOE Joint Genome Institute"/>
            <person name="Steindorff A.S."/>
            <person name="Carver A."/>
            <person name="Calhoun S."/>
            <person name="Stillman K."/>
            <person name="Liu H."/>
            <person name="Lipzen A."/>
            <person name="Pangilinan J."/>
            <person name="Labutti K."/>
            <person name="Bruns T.D."/>
            <person name="Grigoriev I.V."/>
        </authorList>
    </citation>
    <scope>NUCLEOTIDE SEQUENCE [LARGE SCALE GENOMIC DNA]</scope>
    <source>
        <strain evidence="2 3">CBS 144469</strain>
    </source>
</reference>
<dbReference type="OrthoDB" id="6247875at2759"/>
<dbReference type="Proteomes" id="UP000521943">
    <property type="component" value="Unassembled WGS sequence"/>
</dbReference>
<feature type="compositionally biased region" description="Polar residues" evidence="1">
    <location>
        <begin position="1"/>
        <end position="16"/>
    </location>
</feature>
<feature type="non-terminal residue" evidence="2">
    <location>
        <position position="1"/>
    </location>
</feature>
<evidence type="ECO:0000256" key="1">
    <source>
        <dbReference type="SAM" id="MobiDB-lite"/>
    </source>
</evidence>
<feature type="compositionally biased region" description="Basic and acidic residues" evidence="1">
    <location>
        <begin position="75"/>
        <end position="86"/>
    </location>
</feature>
<dbReference type="Gene3D" id="1.10.30.10">
    <property type="entry name" value="High mobility group box domain"/>
    <property type="match status" value="1"/>
</dbReference>
<organism evidence="2 3">
    <name type="scientific">Ephemerocybe angulata</name>
    <dbReference type="NCBI Taxonomy" id="980116"/>
    <lineage>
        <taxon>Eukaryota</taxon>
        <taxon>Fungi</taxon>
        <taxon>Dikarya</taxon>
        <taxon>Basidiomycota</taxon>
        <taxon>Agaricomycotina</taxon>
        <taxon>Agaricomycetes</taxon>
        <taxon>Agaricomycetidae</taxon>
        <taxon>Agaricales</taxon>
        <taxon>Agaricineae</taxon>
        <taxon>Psathyrellaceae</taxon>
        <taxon>Ephemerocybe</taxon>
    </lineage>
</organism>
<evidence type="ECO:0000313" key="2">
    <source>
        <dbReference type="EMBL" id="KAF6747991.1"/>
    </source>
</evidence>